<dbReference type="PIRSF" id="PIRSF036480">
    <property type="entry name" value="FormyFH4_hydr"/>
    <property type="match status" value="1"/>
</dbReference>
<comment type="caution">
    <text evidence="6">The sequence shown here is derived from an EMBL/GenBank/DDBJ whole genome shotgun (WGS) entry which is preliminary data.</text>
</comment>
<feature type="active site" evidence="3">
    <location>
        <position position="222"/>
    </location>
</feature>
<dbReference type="PANTHER" id="PTHR42706:SF1">
    <property type="entry name" value="FORMYLTETRAHYDROFOLATE DEFORMYLASE 2, MITOCHONDRIAL"/>
    <property type="match status" value="1"/>
</dbReference>
<dbReference type="GO" id="GO:0008864">
    <property type="term" value="F:formyltetrahydrofolate deformylase activity"/>
    <property type="evidence" value="ECO:0007669"/>
    <property type="project" value="UniProtKB-EC"/>
</dbReference>
<proteinExistence type="inferred from homology"/>
<dbReference type="SUPFAM" id="SSF55021">
    <property type="entry name" value="ACT-like"/>
    <property type="match status" value="1"/>
</dbReference>
<evidence type="ECO:0000313" key="6">
    <source>
        <dbReference type="EMBL" id="MCW9714327.1"/>
    </source>
</evidence>
<comment type="function">
    <text evidence="3">Catalyzes the hydrolysis of 10-formyltetrahydrofolate (formyl-FH4) to formate and tetrahydrofolate (FH4).</text>
</comment>
<dbReference type="NCBIfam" id="TIGR00655">
    <property type="entry name" value="PurU"/>
    <property type="match status" value="1"/>
</dbReference>
<reference evidence="6 7" key="1">
    <citation type="submission" date="2021-11" db="EMBL/GenBank/DDBJ databases">
        <title>Aliifidinibius sp. nov., a new bacterium isolated from saline soil.</title>
        <authorList>
            <person name="Galisteo C."/>
            <person name="De La Haba R."/>
            <person name="Sanchez-Porro C."/>
            <person name="Ventosa A."/>
        </authorList>
    </citation>
    <scope>NUCLEOTIDE SEQUENCE [LARGE SCALE GENOMIC DNA]</scope>
    <source>
        <strain evidence="6 7">KACC 190600</strain>
    </source>
</reference>
<evidence type="ECO:0000313" key="7">
    <source>
        <dbReference type="Proteomes" id="UP001207337"/>
    </source>
</evidence>
<dbReference type="EC" id="3.5.1.10" evidence="3 4"/>
<comment type="catalytic activity">
    <reaction evidence="3">
        <text>(6R)-10-formyltetrahydrofolate + H2O = (6S)-5,6,7,8-tetrahydrofolate + formate + H(+)</text>
        <dbReference type="Rhea" id="RHEA:19833"/>
        <dbReference type="ChEBI" id="CHEBI:15377"/>
        <dbReference type="ChEBI" id="CHEBI:15378"/>
        <dbReference type="ChEBI" id="CHEBI:15740"/>
        <dbReference type="ChEBI" id="CHEBI:57453"/>
        <dbReference type="ChEBI" id="CHEBI:195366"/>
        <dbReference type="EC" id="3.5.1.10"/>
    </reaction>
</comment>
<dbReference type="Proteomes" id="UP001207337">
    <property type="component" value="Unassembled WGS sequence"/>
</dbReference>
<keyword evidence="2 3" id="KW-0378">Hydrolase</keyword>
<sequence length="278" mass="31599">MEKQVLHIDCPDEKGLVYRITEVLYRHGLNIVSNQEFVDTTTDHFVMRTAFEGEETPNGVLEDLRTSLPNEADIRHAEIGDRSIVIMATKEPHCLGDLLLRYSNGEIPADVQAVISNHDNLRSLSEAFDVPFHAISHEKIDRKTHEAKVEEVLEQYQPDYIVLAKYMRIFSSDFVDRYKDKIINIHHSFLPAFIGANPYQQAFERGVKIIGATAHFVTDDLDEGPIIAQDVMPVNHSYTAEEMASAGRDVEKTVLAKAVKLLLEERIFIHNGRTIVFE</sequence>
<gene>
    <name evidence="3 6" type="primary">purU</name>
    <name evidence="6" type="ORF">LQ318_15570</name>
</gene>
<dbReference type="PROSITE" id="PS51671">
    <property type="entry name" value="ACT"/>
    <property type="match status" value="1"/>
</dbReference>
<dbReference type="PRINTS" id="PR01575">
    <property type="entry name" value="FFH4HYDRLASE"/>
</dbReference>
<comment type="similarity">
    <text evidence="3">Belongs to the PurU family.</text>
</comment>
<dbReference type="PANTHER" id="PTHR42706">
    <property type="entry name" value="FORMYLTETRAHYDROFOLATE DEFORMYLASE"/>
    <property type="match status" value="1"/>
</dbReference>
<feature type="domain" description="ACT" evidence="5">
    <location>
        <begin position="5"/>
        <end position="82"/>
    </location>
</feature>
<evidence type="ECO:0000256" key="2">
    <source>
        <dbReference type="ARBA" id="ARBA00022801"/>
    </source>
</evidence>
<dbReference type="Pfam" id="PF01842">
    <property type="entry name" value="ACT"/>
    <property type="match status" value="1"/>
</dbReference>
<evidence type="ECO:0000256" key="4">
    <source>
        <dbReference type="NCBIfam" id="TIGR00655"/>
    </source>
</evidence>
<dbReference type="HAMAP" id="MF_01927">
    <property type="entry name" value="PurU"/>
    <property type="match status" value="1"/>
</dbReference>
<dbReference type="InterPro" id="IPR036477">
    <property type="entry name" value="Formyl_transf_N_sf"/>
</dbReference>
<dbReference type="InterPro" id="IPR004810">
    <property type="entry name" value="PurU"/>
</dbReference>
<evidence type="ECO:0000256" key="3">
    <source>
        <dbReference type="HAMAP-Rule" id="MF_01927"/>
    </source>
</evidence>
<keyword evidence="1 3" id="KW-0554">One-carbon metabolism</keyword>
<dbReference type="NCBIfam" id="NF004684">
    <property type="entry name" value="PRK06027.1"/>
    <property type="match status" value="1"/>
</dbReference>
<dbReference type="CDD" id="cd08648">
    <property type="entry name" value="FMT_core_Formyl-FH4-Hydrolase_C"/>
    <property type="match status" value="1"/>
</dbReference>
<dbReference type="Gene3D" id="3.30.70.260">
    <property type="match status" value="1"/>
</dbReference>
<dbReference type="InterPro" id="IPR002912">
    <property type="entry name" value="ACT_dom"/>
</dbReference>
<evidence type="ECO:0000259" key="5">
    <source>
        <dbReference type="PROSITE" id="PS51671"/>
    </source>
</evidence>
<dbReference type="EMBL" id="JAJNDC010000005">
    <property type="protein sequence ID" value="MCW9714327.1"/>
    <property type="molecule type" value="Genomic_DNA"/>
</dbReference>
<dbReference type="CDD" id="cd04875">
    <property type="entry name" value="ACT_F4HF-DF"/>
    <property type="match status" value="1"/>
</dbReference>
<dbReference type="RefSeq" id="WP_265791538.1">
    <property type="nucleotide sequence ID" value="NZ_BAABRS010000005.1"/>
</dbReference>
<comment type="pathway">
    <text evidence="3">Purine metabolism; IMP biosynthesis via de novo pathway; formate from 10-formyl-5,6,7,8-tetrahydrofolate: step 1/1.</text>
</comment>
<evidence type="ECO:0000256" key="1">
    <source>
        <dbReference type="ARBA" id="ARBA00022563"/>
    </source>
</evidence>
<dbReference type="SUPFAM" id="SSF53328">
    <property type="entry name" value="Formyltransferase"/>
    <property type="match status" value="1"/>
</dbReference>
<name>A0ABT3Q2I1_9BACT</name>
<keyword evidence="7" id="KW-1185">Reference proteome</keyword>
<dbReference type="Pfam" id="PF00551">
    <property type="entry name" value="Formyl_trans_N"/>
    <property type="match status" value="1"/>
</dbReference>
<organism evidence="6 7">
    <name type="scientific">Fodinibius salicampi</name>
    <dbReference type="NCBI Taxonomy" id="1920655"/>
    <lineage>
        <taxon>Bacteria</taxon>
        <taxon>Pseudomonadati</taxon>
        <taxon>Balneolota</taxon>
        <taxon>Balneolia</taxon>
        <taxon>Balneolales</taxon>
        <taxon>Balneolaceae</taxon>
        <taxon>Fodinibius</taxon>
    </lineage>
</organism>
<dbReference type="InterPro" id="IPR041729">
    <property type="entry name" value="Formyl-FH4-Hydrolase_C"/>
</dbReference>
<dbReference type="InterPro" id="IPR045865">
    <property type="entry name" value="ACT-like_dom_sf"/>
</dbReference>
<keyword evidence="3" id="KW-0658">Purine biosynthesis</keyword>
<dbReference type="InterPro" id="IPR044074">
    <property type="entry name" value="PurU_ACT"/>
</dbReference>
<dbReference type="InterPro" id="IPR002376">
    <property type="entry name" value="Formyl_transf_N"/>
</dbReference>
<protein>
    <recommendedName>
        <fullName evidence="3 4">Formyltetrahydrofolate deformylase</fullName>
        <ecNumber evidence="3 4">3.5.1.10</ecNumber>
    </recommendedName>
    <alternativeName>
        <fullName evidence="3">Formyl-FH(4) hydrolase</fullName>
    </alternativeName>
</protein>
<accession>A0ABT3Q2I1</accession>
<dbReference type="Gene3D" id="3.40.50.170">
    <property type="entry name" value="Formyl transferase, N-terminal domain"/>
    <property type="match status" value="1"/>
</dbReference>